<protein>
    <submittedName>
        <fullName evidence="10">Glycoside hydrolase family 2 TIM barrel-domain containing protein</fullName>
    </submittedName>
</protein>
<dbReference type="Pfam" id="PF00703">
    <property type="entry name" value="Glyco_hydro_2"/>
    <property type="match status" value="1"/>
</dbReference>
<dbReference type="InterPro" id="IPR032311">
    <property type="entry name" value="DUF4982"/>
</dbReference>
<evidence type="ECO:0000256" key="3">
    <source>
        <dbReference type="ARBA" id="ARBA00023295"/>
    </source>
</evidence>
<feature type="domain" description="Beta-mannosidase-like galactose-binding" evidence="9">
    <location>
        <begin position="78"/>
        <end position="159"/>
    </location>
</feature>
<evidence type="ECO:0000256" key="2">
    <source>
        <dbReference type="ARBA" id="ARBA00022801"/>
    </source>
</evidence>
<feature type="signal peptide" evidence="4">
    <location>
        <begin position="1"/>
        <end position="19"/>
    </location>
</feature>
<evidence type="ECO:0000256" key="4">
    <source>
        <dbReference type="SAM" id="SignalP"/>
    </source>
</evidence>
<reference evidence="10 11" key="1">
    <citation type="submission" date="2023-10" db="EMBL/GenBank/DDBJ databases">
        <title>Sphingomonas sp. HF-S4 16S ribosomal RNA gene Genome sequencing and assembly.</title>
        <authorList>
            <person name="Lee H."/>
        </authorList>
    </citation>
    <scope>NUCLEOTIDE SEQUENCE [LARGE SCALE GENOMIC DNA]</scope>
    <source>
        <strain evidence="10 11">HF-S4</strain>
    </source>
</reference>
<dbReference type="PROSITE" id="PS00608">
    <property type="entry name" value="GLYCOSYL_HYDROL_F2_2"/>
    <property type="match status" value="1"/>
</dbReference>
<evidence type="ECO:0000313" key="11">
    <source>
        <dbReference type="Proteomes" id="UP001273531"/>
    </source>
</evidence>
<feature type="domain" description="Glycoside hydrolase family 2 catalytic" evidence="6">
    <location>
        <begin position="302"/>
        <end position="503"/>
    </location>
</feature>
<dbReference type="Gene3D" id="2.60.40.10">
    <property type="entry name" value="Immunoglobulins"/>
    <property type="match status" value="3"/>
</dbReference>
<gene>
    <name evidence="10" type="ORF">RZN05_20355</name>
</gene>
<dbReference type="InterPro" id="IPR051913">
    <property type="entry name" value="GH2_Domain-Containing"/>
</dbReference>
<name>A0ABU3YDY3_9SPHN</name>
<dbReference type="SUPFAM" id="SSF51445">
    <property type="entry name" value="(Trans)glycosidases"/>
    <property type="match status" value="1"/>
</dbReference>
<comment type="similarity">
    <text evidence="1">Belongs to the glycosyl hydrolase 2 family.</text>
</comment>
<keyword evidence="4" id="KW-0732">Signal</keyword>
<dbReference type="InterPro" id="IPR017853">
    <property type="entry name" value="GH"/>
</dbReference>
<dbReference type="InterPro" id="IPR013783">
    <property type="entry name" value="Ig-like_fold"/>
</dbReference>
<dbReference type="RefSeq" id="WP_317228502.1">
    <property type="nucleotide sequence ID" value="NZ_JAWJEJ010000002.1"/>
</dbReference>
<sequence length="787" mass="85370">MIRAAIALALTCYAVPTLAQPTERMSIDKDWRLLVGDKVDAMAVGFDDSDWKRVDVPHDWSIAGPFDEKARATGSGGWLPTGVAWYRKHFALPAGARGRRVFVEFDGVVDRGGVWINGHHVGHRPNGYSSVRYELTPFLKADGENVLAVRADTAAQPASRWYAGGGIYRHARLAISGDIHFDQSGIAVRPAKVTREGADVTVNASIRNAGDKAVNATLSVAIRDPGGQIVAQGESNRGGLDAKGTDALEAKLRVANPRLWDTRDPALYTAEVTLTGADGAMLDKQTERFGIRDARFEAATGFWLNGRNFKLKGVAIHADGGAFGMAVPLAMYERRLRGLMALGVNAVRTAHHPFSPEFLDLCDRLGLIVMNEAFDMWTVAKNPNDYHLFFTDWSSLDARDFVRRDRNHPSVVIWSIGNEIHDTPYPLVAKSIVERLMKIFHAEDPTRPVTMALFRPNTTKDYENGLADMLDVVGQNYRENELAKAHADKPSRKIIGTENSKNRGSWLVVRDNPAYAGMFLWTGVDYLGEADRAGWPVIGNPSGLTDRSDFVKPIGWERAGWWAETPVVKIARRVTEVIDTSELPTMVGVAMPQPRGPGALIDWSPENRAPHPEAVEVYSNAASVELFLNGRSLGSKLRPADDSARRWDVGFAPGTLRAVARDAAGKTVATDELRTAGAPAAIRLTAEAPTMGSDFDSIGFVRVEVVDAKGVVVPSAANRVRIAAEGPGKLVAYDNGSPTEHTPFGAAERPVFGGHALAMLRGTAPGTVRIRATAPGLKAGTATMVTR</sequence>
<feature type="domain" description="Glycoside hydrolase family 2" evidence="8">
    <location>
        <begin position="682"/>
        <end position="782"/>
    </location>
</feature>
<dbReference type="Proteomes" id="UP001273531">
    <property type="component" value="Unassembled WGS sequence"/>
</dbReference>
<dbReference type="InterPro" id="IPR036156">
    <property type="entry name" value="Beta-gal/glucu_dom_sf"/>
</dbReference>
<dbReference type="InterPro" id="IPR006103">
    <property type="entry name" value="Glyco_hydro_2_cat"/>
</dbReference>
<dbReference type="GO" id="GO:0016787">
    <property type="term" value="F:hydrolase activity"/>
    <property type="evidence" value="ECO:0007669"/>
    <property type="project" value="UniProtKB-KW"/>
</dbReference>
<dbReference type="SUPFAM" id="SSF49785">
    <property type="entry name" value="Galactose-binding domain-like"/>
    <property type="match status" value="1"/>
</dbReference>
<evidence type="ECO:0000313" key="10">
    <source>
        <dbReference type="EMBL" id="MDV3459357.1"/>
    </source>
</evidence>
<dbReference type="Pfam" id="PF22666">
    <property type="entry name" value="Glyco_hydro_2_N2"/>
    <property type="match status" value="1"/>
</dbReference>
<dbReference type="InterPro" id="IPR040605">
    <property type="entry name" value="Glyco_hydro2_dom5"/>
</dbReference>
<dbReference type="EMBL" id="JAWJEJ010000002">
    <property type="protein sequence ID" value="MDV3459357.1"/>
    <property type="molecule type" value="Genomic_DNA"/>
</dbReference>
<dbReference type="SUPFAM" id="SSF49303">
    <property type="entry name" value="beta-Galactosidase/glucuronidase domain"/>
    <property type="match status" value="1"/>
</dbReference>
<proteinExistence type="inferred from homology"/>
<dbReference type="InterPro" id="IPR054593">
    <property type="entry name" value="Beta-mannosidase-like_N2"/>
</dbReference>
<dbReference type="Pfam" id="PF16355">
    <property type="entry name" value="DUF4982"/>
    <property type="match status" value="1"/>
</dbReference>
<evidence type="ECO:0000259" key="5">
    <source>
        <dbReference type="Pfam" id="PF00703"/>
    </source>
</evidence>
<dbReference type="Gene3D" id="2.60.120.260">
    <property type="entry name" value="Galactose-binding domain-like"/>
    <property type="match status" value="1"/>
</dbReference>
<dbReference type="Pfam" id="PF18565">
    <property type="entry name" value="Glyco_hydro2_C5"/>
    <property type="match status" value="1"/>
</dbReference>
<evidence type="ECO:0000259" key="9">
    <source>
        <dbReference type="Pfam" id="PF22666"/>
    </source>
</evidence>
<evidence type="ECO:0000259" key="8">
    <source>
        <dbReference type="Pfam" id="PF18565"/>
    </source>
</evidence>
<accession>A0ABU3YDY3</accession>
<dbReference type="Pfam" id="PF02836">
    <property type="entry name" value="Glyco_hydro_2_C"/>
    <property type="match status" value="1"/>
</dbReference>
<feature type="domain" description="Glycoside hydrolase family 2 immunoglobulin-like beta-sandwich" evidence="5">
    <location>
        <begin position="187"/>
        <end position="292"/>
    </location>
</feature>
<evidence type="ECO:0000259" key="6">
    <source>
        <dbReference type="Pfam" id="PF02836"/>
    </source>
</evidence>
<dbReference type="PRINTS" id="PR00132">
    <property type="entry name" value="GLHYDRLASE2"/>
</dbReference>
<evidence type="ECO:0000259" key="7">
    <source>
        <dbReference type="Pfam" id="PF16355"/>
    </source>
</evidence>
<dbReference type="PANTHER" id="PTHR42732">
    <property type="entry name" value="BETA-GALACTOSIDASE"/>
    <property type="match status" value="1"/>
</dbReference>
<feature type="chain" id="PRO_5045921294" evidence="4">
    <location>
        <begin position="20"/>
        <end position="787"/>
    </location>
</feature>
<keyword evidence="3" id="KW-0326">Glycosidase</keyword>
<dbReference type="InterPro" id="IPR006102">
    <property type="entry name" value="Ig-like_GH2"/>
</dbReference>
<dbReference type="InterPro" id="IPR023232">
    <property type="entry name" value="Glyco_hydro_2_AS"/>
</dbReference>
<organism evidence="10 11">
    <name type="scientific">Sphingomonas agrestis</name>
    <dbReference type="NCBI Taxonomy" id="3080540"/>
    <lineage>
        <taxon>Bacteria</taxon>
        <taxon>Pseudomonadati</taxon>
        <taxon>Pseudomonadota</taxon>
        <taxon>Alphaproteobacteria</taxon>
        <taxon>Sphingomonadales</taxon>
        <taxon>Sphingomonadaceae</taxon>
        <taxon>Sphingomonas</taxon>
    </lineage>
</organism>
<dbReference type="PANTHER" id="PTHR42732:SF1">
    <property type="entry name" value="BETA-MANNOSIDASE"/>
    <property type="match status" value="1"/>
</dbReference>
<comment type="caution">
    <text evidence="10">The sequence shown here is derived from an EMBL/GenBank/DDBJ whole genome shotgun (WGS) entry which is preliminary data.</text>
</comment>
<evidence type="ECO:0000256" key="1">
    <source>
        <dbReference type="ARBA" id="ARBA00007401"/>
    </source>
</evidence>
<keyword evidence="2 10" id="KW-0378">Hydrolase</keyword>
<dbReference type="InterPro" id="IPR006101">
    <property type="entry name" value="Glyco_hydro_2"/>
</dbReference>
<feature type="domain" description="DUF4982" evidence="7">
    <location>
        <begin position="615"/>
        <end position="669"/>
    </location>
</feature>
<dbReference type="Gene3D" id="3.20.20.80">
    <property type="entry name" value="Glycosidases"/>
    <property type="match status" value="1"/>
</dbReference>
<dbReference type="InterPro" id="IPR008979">
    <property type="entry name" value="Galactose-bd-like_sf"/>
</dbReference>
<keyword evidence="11" id="KW-1185">Reference proteome</keyword>